<evidence type="ECO:0000256" key="12">
    <source>
        <dbReference type="ARBA" id="ARBA00022695"/>
    </source>
</evidence>
<feature type="region of interest" description="Disordered" evidence="19">
    <location>
        <begin position="1"/>
        <end position="227"/>
    </location>
</feature>
<keyword evidence="12 18" id="KW-0548">Nucleotidyltransferase</keyword>
<name>A0A1N6YG25_9ACTN</name>
<feature type="compositionally biased region" description="Low complexity" evidence="19">
    <location>
        <begin position="99"/>
        <end position="108"/>
    </location>
</feature>
<keyword evidence="15 20" id="KW-0472">Membrane</keyword>
<evidence type="ECO:0000256" key="17">
    <source>
        <dbReference type="ARBA" id="ARBA00023264"/>
    </source>
</evidence>
<feature type="transmembrane region" description="Helical" evidence="20">
    <location>
        <begin position="360"/>
        <end position="379"/>
    </location>
</feature>
<evidence type="ECO:0000256" key="10">
    <source>
        <dbReference type="ARBA" id="ARBA00022679"/>
    </source>
</evidence>
<dbReference type="RefSeq" id="WP_139337976.1">
    <property type="nucleotide sequence ID" value="NZ_FTNF01000006.1"/>
</dbReference>
<keyword evidence="22" id="KW-1185">Reference proteome</keyword>
<proteinExistence type="inferred from homology"/>
<sequence>MSHLDPYGGAEPRGWDRPERPAALPWPDPEVDPGRWARNPGPGSELHAEPRTRSRPHADPYDDRGTPYPPDPYDDGRHPGPSRPHRGGPQRNGERDPYQGRPDPYGDGDPYRPDPHRERYGDDPHPDRYDERGRDPYRERYDDPRRTDERGYPDEPAGRYDVAPTGGHVRYDDDSGFPTAQLEPVRAEIAADPDPEPEPPRGRRGPGRRRASAERPATQQTPGRAGRNLPAAIGVGLGLGAVILLTLFLYQPSFLAVIVAAVCVGVWELARAVRRSGANPPLVPLIAGGALTVGLAWFAGPDALSLGLLVTVLGAMIWRLGDGPRGYQRDLTAATLVAVYVPFLGGFAALLAAAPDDGPWRILATLIAVVLSDTGGYAAGVFLGKHPMAPSVSPKKSWEGFGGSLTAAALGSALLIWQVFDVAPWWGALFGVAVSCAAVLGDLAESMIKRDLGVKDMSNLLPGHGGLMDRLDSILFAVPVAYLLLAVLVPVAG</sequence>
<feature type="transmembrane region" description="Helical" evidence="20">
    <location>
        <begin position="254"/>
        <end position="270"/>
    </location>
</feature>
<evidence type="ECO:0000313" key="21">
    <source>
        <dbReference type="EMBL" id="SIR13471.1"/>
    </source>
</evidence>
<keyword evidence="8" id="KW-1003">Cell membrane</keyword>
<comment type="pathway">
    <text evidence="4">Lipid metabolism.</text>
</comment>
<keyword evidence="11 18" id="KW-0812">Transmembrane</keyword>
<evidence type="ECO:0000313" key="22">
    <source>
        <dbReference type="Proteomes" id="UP000186004"/>
    </source>
</evidence>
<organism evidence="21 22">
    <name type="scientific">Micromonospora avicenniae</name>
    <dbReference type="NCBI Taxonomy" id="1198245"/>
    <lineage>
        <taxon>Bacteria</taxon>
        <taxon>Bacillati</taxon>
        <taxon>Actinomycetota</taxon>
        <taxon>Actinomycetes</taxon>
        <taxon>Micromonosporales</taxon>
        <taxon>Micromonosporaceae</taxon>
        <taxon>Micromonospora</taxon>
    </lineage>
</organism>
<keyword evidence="14" id="KW-0443">Lipid metabolism</keyword>
<dbReference type="UniPathway" id="UPA00557">
    <property type="reaction ID" value="UER00614"/>
</dbReference>
<dbReference type="PANTHER" id="PTHR46382">
    <property type="entry name" value="PHOSPHATIDATE CYTIDYLYLTRANSFERASE"/>
    <property type="match status" value="1"/>
</dbReference>
<accession>A0A1N6YG25</accession>
<dbReference type="GO" id="GO:0016024">
    <property type="term" value="P:CDP-diacylglycerol biosynthetic process"/>
    <property type="evidence" value="ECO:0007669"/>
    <property type="project" value="UniProtKB-UniPathway"/>
</dbReference>
<feature type="transmembrane region" description="Helical" evidence="20">
    <location>
        <begin position="474"/>
        <end position="492"/>
    </location>
</feature>
<feature type="transmembrane region" description="Helical" evidence="20">
    <location>
        <begin position="304"/>
        <end position="321"/>
    </location>
</feature>
<evidence type="ECO:0000256" key="3">
    <source>
        <dbReference type="ARBA" id="ARBA00005119"/>
    </source>
</evidence>
<evidence type="ECO:0000256" key="19">
    <source>
        <dbReference type="SAM" id="MobiDB-lite"/>
    </source>
</evidence>
<evidence type="ECO:0000256" key="20">
    <source>
        <dbReference type="SAM" id="Phobius"/>
    </source>
</evidence>
<dbReference type="EC" id="2.7.7.41" evidence="6 18"/>
<feature type="transmembrane region" description="Helical" evidence="20">
    <location>
        <begin position="400"/>
        <end position="419"/>
    </location>
</feature>
<comment type="catalytic activity">
    <reaction evidence="1 18">
        <text>a 1,2-diacyl-sn-glycero-3-phosphate + CTP + H(+) = a CDP-1,2-diacyl-sn-glycerol + diphosphate</text>
        <dbReference type="Rhea" id="RHEA:16229"/>
        <dbReference type="ChEBI" id="CHEBI:15378"/>
        <dbReference type="ChEBI" id="CHEBI:33019"/>
        <dbReference type="ChEBI" id="CHEBI:37563"/>
        <dbReference type="ChEBI" id="CHEBI:58332"/>
        <dbReference type="ChEBI" id="CHEBI:58608"/>
        <dbReference type="EC" id="2.7.7.41"/>
    </reaction>
</comment>
<dbReference type="InterPro" id="IPR000374">
    <property type="entry name" value="PC_trans"/>
</dbReference>
<keyword evidence="17" id="KW-1208">Phospholipid metabolism</keyword>
<feature type="compositionally biased region" description="Basic and acidic residues" evidence="19">
    <location>
        <begin position="46"/>
        <end position="65"/>
    </location>
</feature>
<evidence type="ECO:0000256" key="4">
    <source>
        <dbReference type="ARBA" id="ARBA00005189"/>
    </source>
</evidence>
<dbReference type="GO" id="GO:0004605">
    <property type="term" value="F:phosphatidate cytidylyltransferase activity"/>
    <property type="evidence" value="ECO:0007669"/>
    <property type="project" value="UniProtKB-EC"/>
</dbReference>
<evidence type="ECO:0000256" key="9">
    <source>
        <dbReference type="ARBA" id="ARBA00022516"/>
    </source>
</evidence>
<comment type="similarity">
    <text evidence="5 18">Belongs to the CDS family.</text>
</comment>
<evidence type="ECO:0000256" key="1">
    <source>
        <dbReference type="ARBA" id="ARBA00001698"/>
    </source>
</evidence>
<keyword evidence="9" id="KW-0444">Lipid biosynthesis</keyword>
<evidence type="ECO:0000256" key="6">
    <source>
        <dbReference type="ARBA" id="ARBA00012487"/>
    </source>
</evidence>
<evidence type="ECO:0000256" key="7">
    <source>
        <dbReference type="ARBA" id="ARBA00019373"/>
    </source>
</evidence>
<evidence type="ECO:0000256" key="14">
    <source>
        <dbReference type="ARBA" id="ARBA00023098"/>
    </source>
</evidence>
<evidence type="ECO:0000256" key="5">
    <source>
        <dbReference type="ARBA" id="ARBA00010185"/>
    </source>
</evidence>
<keyword evidence="10 18" id="KW-0808">Transferase</keyword>
<protein>
    <recommendedName>
        <fullName evidence="7 18">Phosphatidate cytidylyltransferase</fullName>
        <ecNumber evidence="6 18">2.7.7.41</ecNumber>
    </recommendedName>
</protein>
<keyword evidence="13 20" id="KW-1133">Transmembrane helix</keyword>
<reference evidence="21 22" key="1">
    <citation type="submission" date="2017-01" db="EMBL/GenBank/DDBJ databases">
        <authorList>
            <person name="Mah S.A."/>
            <person name="Swanson W.J."/>
            <person name="Moy G.W."/>
            <person name="Vacquier V.D."/>
        </authorList>
    </citation>
    <scope>NUCLEOTIDE SEQUENCE [LARGE SCALE GENOMIC DNA]</scope>
    <source>
        <strain evidence="21 22">DSM 45758</strain>
    </source>
</reference>
<gene>
    <name evidence="21" type="ORF">SAMN05444858_106291</name>
</gene>
<dbReference type="Pfam" id="PF01148">
    <property type="entry name" value="CTP_transf_1"/>
    <property type="match status" value="1"/>
</dbReference>
<comment type="pathway">
    <text evidence="3 18">Phospholipid metabolism; CDP-diacylglycerol biosynthesis; CDP-diacylglycerol from sn-glycerol 3-phosphate: step 3/3.</text>
</comment>
<evidence type="ECO:0000256" key="8">
    <source>
        <dbReference type="ARBA" id="ARBA00022475"/>
    </source>
</evidence>
<comment type="subcellular location">
    <subcellularLocation>
        <location evidence="2">Cell membrane</location>
        <topology evidence="2">Multi-pass membrane protein</topology>
    </subcellularLocation>
</comment>
<dbReference type="GO" id="GO:0005886">
    <property type="term" value="C:plasma membrane"/>
    <property type="evidence" value="ECO:0007669"/>
    <property type="project" value="UniProtKB-SubCell"/>
</dbReference>
<evidence type="ECO:0000256" key="16">
    <source>
        <dbReference type="ARBA" id="ARBA00023209"/>
    </source>
</evidence>
<feature type="transmembrane region" description="Helical" evidence="20">
    <location>
        <begin position="333"/>
        <end position="354"/>
    </location>
</feature>
<keyword evidence="16" id="KW-0594">Phospholipid biosynthesis</keyword>
<evidence type="ECO:0000256" key="2">
    <source>
        <dbReference type="ARBA" id="ARBA00004651"/>
    </source>
</evidence>
<dbReference type="OrthoDB" id="9799199at2"/>
<evidence type="ECO:0000256" key="18">
    <source>
        <dbReference type="RuleBase" id="RU003938"/>
    </source>
</evidence>
<evidence type="ECO:0000256" key="15">
    <source>
        <dbReference type="ARBA" id="ARBA00023136"/>
    </source>
</evidence>
<dbReference type="AlphaFoldDB" id="A0A1N6YG25"/>
<evidence type="ECO:0000256" key="13">
    <source>
        <dbReference type="ARBA" id="ARBA00022989"/>
    </source>
</evidence>
<dbReference type="EMBL" id="FTNF01000006">
    <property type="protein sequence ID" value="SIR13471.1"/>
    <property type="molecule type" value="Genomic_DNA"/>
</dbReference>
<dbReference type="STRING" id="1198245.SAMN05444858_106291"/>
<evidence type="ECO:0000256" key="11">
    <source>
        <dbReference type="ARBA" id="ARBA00022692"/>
    </source>
</evidence>
<dbReference type="PANTHER" id="PTHR46382:SF1">
    <property type="entry name" value="PHOSPHATIDATE CYTIDYLYLTRANSFERASE"/>
    <property type="match status" value="1"/>
</dbReference>
<feature type="compositionally biased region" description="Basic and acidic residues" evidence="19">
    <location>
        <begin position="109"/>
        <end position="158"/>
    </location>
</feature>
<feature type="transmembrane region" description="Helical" evidence="20">
    <location>
        <begin position="282"/>
        <end position="298"/>
    </location>
</feature>
<dbReference type="PROSITE" id="PS01315">
    <property type="entry name" value="CDS"/>
    <property type="match status" value="1"/>
</dbReference>
<feature type="transmembrane region" description="Helical" evidence="20">
    <location>
        <begin position="425"/>
        <end position="444"/>
    </location>
</feature>
<dbReference type="Proteomes" id="UP000186004">
    <property type="component" value="Unassembled WGS sequence"/>
</dbReference>